<dbReference type="GeneID" id="78085740"/>
<dbReference type="InterPro" id="IPR001792">
    <property type="entry name" value="Acylphosphatase-like_dom"/>
</dbReference>
<comment type="caution">
    <text evidence="13">The sequence shown here is derived from an EMBL/GenBank/DDBJ whole genome shotgun (WGS) entry which is preliminary data.</text>
</comment>
<evidence type="ECO:0000256" key="7">
    <source>
        <dbReference type="ARBA" id="ARBA00048220"/>
    </source>
</evidence>
<dbReference type="InterPro" id="IPR004421">
    <property type="entry name" value="Carbamoyltransferase_HypF"/>
</dbReference>
<dbReference type="Gene3D" id="3.90.870.50">
    <property type="match status" value="1"/>
</dbReference>
<dbReference type="AlphaFoldDB" id="E5Y8V3"/>
<protein>
    <recommendedName>
        <fullName evidence="8">Carbamoyltransferase</fullName>
        <ecNumber evidence="8">6.2.-.-</ecNumber>
    </recommendedName>
</protein>
<dbReference type="InterPro" id="IPR051060">
    <property type="entry name" value="Carbamoyltrans_HypF-like"/>
</dbReference>
<evidence type="ECO:0000256" key="2">
    <source>
        <dbReference type="ARBA" id="ARBA00008097"/>
    </source>
</evidence>
<dbReference type="InterPro" id="IPR006070">
    <property type="entry name" value="Sua5-like_dom"/>
</dbReference>
<dbReference type="eggNOG" id="COG0068">
    <property type="taxonomic scope" value="Bacteria"/>
</dbReference>
<keyword evidence="4" id="KW-0479">Metal-binding</keyword>
<dbReference type="InterPro" id="IPR011125">
    <property type="entry name" value="Znf_HypF"/>
</dbReference>
<dbReference type="RefSeq" id="WP_005028545.1">
    <property type="nucleotide sequence ID" value="NZ_KE150238.1"/>
</dbReference>
<dbReference type="PANTHER" id="PTHR42959:SF1">
    <property type="entry name" value="CARBAMOYLTRANSFERASE HYPF"/>
    <property type="match status" value="1"/>
</dbReference>
<reference evidence="13 14" key="1">
    <citation type="submission" date="2010-10" db="EMBL/GenBank/DDBJ databases">
        <authorList>
            <consortium name="The Broad Institute Genome Sequencing Platform"/>
            <person name="Ward D."/>
            <person name="Earl A."/>
            <person name="Feldgarden M."/>
            <person name="Young S.K."/>
            <person name="Gargeya S."/>
            <person name="Zeng Q."/>
            <person name="Alvarado L."/>
            <person name="Berlin A."/>
            <person name="Bochicchio J."/>
            <person name="Chapman S.B."/>
            <person name="Chen Z."/>
            <person name="Freedman E."/>
            <person name="Gellesch M."/>
            <person name="Goldberg J."/>
            <person name="Griggs A."/>
            <person name="Gujja S."/>
            <person name="Heilman E."/>
            <person name="Heiman D."/>
            <person name="Howarth C."/>
            <person name="Mehta T."/>
            <person name="Neiman D."/>
            <person name="Pearson M."/>
            <person name="Roberts A."/>
            <person name="Saif S."/>
            <person name="Shea T."/>
            <person name="Shenoy N."/>
            <person name="Sisk P."/>
            <person name="Stolte C."/>
            <person name="Sykes S."/>
            <person name="White J."/>
            <person name="Yandava C."/>
            <person name="Allen-Vercoe E."/>
            <person name="Sibley C."/>
            <person name="Ambrose C.E."/>
            <person name="Strauss J."/>
            <person name="Daigneault M."/>
            <person name="Haas B."/>
            <person name="Nusbaum C."/>
            <person name="Birren B."/>
        </authorList>
    </citation>
    <scope>NUCLEOTIDE SEQUENCE [LARGE SCALE GENOMIC DNA]</scope>
    <source>
        <strain evidence="13 14">3_1_6</strain>
    </source>
</reference>
<feature type="active site" evidence="9">
    <location>
        <position position="36"/>
    </location>
</feature>
<keyword evidence="3" id="KW-0436">Ligase</keyword>
<feature type="domain" description="YrdC-like" evidence="12">
    <location>
        <begin position="208"/>
        <end position="405"/>
    </location>
</feature>
<evidence type="ECO:0000256" key="1">
    <source>
        <dbReference type="ARBA" id="ARBA00004711"/>
    </source>
</evidence>
<dbReference type="OrthoDB" id="9808093at2"/>
<comment type="similarity">
    <text evidence="2 8">Belongs to the carbamoyltransferase HypF family.</text>
</comment>
<keyword evidence="5" id="KW-0863">Zinc-finger</keyword>
<dbReference type="Pfam" id="PF22521">
    <property type="entry name" value="HypF_C_2"/>
    <property type="match status" value="1"/>
</dbReference>
<organism evidence="13 14">
    <name type="scientific">Bilophila wadsworthia (strain 3_1_6)</name>
    <dbReference type="NCBI Taxonomy" id="563192"/>
    <lineage>
        <taxon>Bacteria</taxon>
        <taxon>Pseudomonadati</taxon>
        <taxon>Thermodesulfobacteriota</taxon>
        <taxon>Desulfovibrionia</taxon>
        <taxon>Desulfovibrionales</taxon>
        <taxon>Desulfovibrionaceae</taxon>
        <taxon>Bilophila</taxon>
    </lineage>
</organism>
<dbReference type="PANTHER" id="PTHR42959">
    <property type="entry name" value="CARBAMOYLTRANSFERASE"/>
    <property type="match status" value="1"/>
</dbReference>
<evidence type="ECO:0000256" key="6">
    <source>
        <dbReference type="ARBA" id="ARBA00022833"/>
    </source>
</evidence>
<feature type="region of interest" description="Disordered" evidence="10">
    <location>
        <begin position="385"/>
        <end position="434"/>
    </location>
</feature>
<dbReference type="EMBL" id="ADCP02000001">
    <property type="protein sequence ID" value="EFV43595.1"/>
    <property type="molecule type" value="Genomic_DNA"/>
</dbReference>
<name>E5Y8V3_BILW3</name>
<dbReference type="Pfam" id="PF07503">
    <property type="entry name" value="zf-HYPF"/>
    <property type="match status" value="2"/>
</dbReference>
<dbReference type="Gene3D" id="3.30.110.120">
    <property type="match status" value="1"/>
</dbReference>
<dbReference type="GO" id="GO:0003998">
    <property type="term" value="F:acylphosphatase activity"/>
    <property type="evidence" value="ECO:0007669"/>
    <property type="project" value="UniProtKB-EC"/>
</dbReference>
<dbReference type="EC" id="6.2.-.-" evidence="8"/>
<gene>
    <name evidence="13" type="ORF">HMPREF0179_02611</name>
</gene>
<keyword evidence="9" id="KW-0378">Hydrolase</keyword>
<comment type="catalytic activity">
    <reaction evidence="9">
        <text>an acyl phosphate + H2O = a carboxylate + phosphate + H(+)</text>
        <dbReference type="Rhea" id="RHEA:14965"/>
        <dbReference type="ChEBI" id="CHEBI:15377"/>
        <dbReference type="ChEBI" id="CHEBI:15378"/>
        <dbReference type="ChEBI" id="CHEBI:29067"/>
        <dbReference type="ChEBI" id="CHEBI:43474"/>
        <dbReference type="ChEBI" id="CHEBI:59918"/>
        <dbReference type="EC" id="3.6.1.7"/>
    </reaction>
</comment>
<dbReference type="InterPro" id="IPR055128">
    <property type="entry name" value="HypF_C_2"/>
</dbReference>
<keyword evidence="13" id="KW-0808">Transferase</keyword>
<dbReference type="PIRSF" id="PIRSF006256">
    <property type="entry name" value="CMPcnvr_hdrg_mat"/>
    <property type="match status" value="1"/>
</dbReference>
<accession>E5Y8V3</accession>
<evidence type="ECO:0000259" key="12">
    <source>
        <dbReference type="PROSITE" id="PS51163"/>
    </source>
</evidence>
<dbReference type="SUPFAM" id="SSF54975">
    <property type="entry name" value="Acylphosphatase/BLUF domain-like"/>
    <property type="match status" value="1"/>
</dbReference>
<dbReference type="InterPro" id="IPR036046">
    <property type="entry name" value="Acylphosphatase-like_dom_sf"/>
</dbReference>
<dbReference type="UniPathway" id="UPA00335"/>
<sequence>MKRHGYIIGGQVQGVGFRPFVYRAATRLRLTGHVGNTSDGVRVEVQGTDEALAAFAHALEHELPPLARITSLRREELPLADGEAAFAIAHSEGHHGHAVLVSPDVATCGNCLADMRDPANRRYRYPFTNCTDCGPRYTITHSIPYDRATTSMSCFPLCPDCAAEYNDPLDRRFHAQPNACPVCGPKVWLASTPEGDPRIPGPELAEGQRAIERTAAALRAGNIVAVKGLGGFHLVCDATSSEAIALLRERKCRPHKSLAIMVPDLETARRVACVSDAEAAVLASSERPIVVLASRGALPPAIAPDVGSIGVMLPYTPLHHLLLEAFAALSPLPALVMTSGNAGGEPISLGNREALARLRHIADLFLFHNRDILIRADDSVVRVESSPGECFSTDNNPQYYPQKNSIPSASSPSRPNGTSAGIPSPSAKNLEGWGAGGGNLSSENVLSRESPPLHFFRRARGFVPRPLELPRDAGRCVLATGGELKNTLCLTRGKDAFLSQHVGDLKNLETFEFFQNMAEHLGGLLEVKPEAIVCDLHPDYLSTGYALDSGLPVLRLQHHFAHVYGVLAENGHDAPALGLALDGTGYGTDGTIWGGELLFVDPKSAGAERYGGRIGRLAPFPLPGGEAAIREPWRITSGFMGLPEAEGLEGFAEDMDALFGVDGKHAIHDAILEMVRRKATPMTSSCGRLFDAVSALLGLCPSITYEGQAAIRLEAHQDLSVTMAVPFSIKERGGLLELDTAAFFLHLLELRRTGVSVPDLARRFHLGLAEGLADLALSGARRCGVRTVALSGGVFHNRTIALLLPEALARRGLVPLTHHALPPGDGGLSYGQAAWASHVLR</sequence>
<dbReference type="GO" id="GO:0016743">
    <property type="term" value="F:carboxyl- or carbamoyltransferase activity"/>
    <property type="evidence" value="ECO:0007669"/>
    <property type="project" value="UniProtKB-UniRule"/>
</dbReference>
<dbReference type="Proteomes" id="UP000006034">
    <property type="component" value="Unassembled WGS sequence"/>
</dbReference>
<evidence type="ECO:0000256" key="5">
    <source>
        <dbReference type="ARBA" id="ARBA00022771"/>
    </source>
</evidence>
<dbReference type="GO" id="GO:0051604">
    <property type="term" value="P:protein maturation"/>
    <property type="evidence" value="ECO:0007669"/>
    <property type="project" value="TreeGrafter"/>
</dbReference>
<reference evidence="13 14" key="2">
    <citation type="submission" date="2013-04" db="EMBL/GenBank/DDBJ databases">
        <title>The Genome Sequence of Bilophila wadsworthia 3_1_6.</title>
        <authorList>
            <consortium name="The Broad Institute Genomics Platform"/>
            <person name="Earl A."/>
            <person name="Ward D."/>
            <person name="Feldgarden M."/>
            <person name="Gevers D."/>
            <person name="Sibley C."/>
            <person name="Strauss J."/>
            <person name="Allen-Vercoe E."/>
            <person name="Walker B."/>
            <person name="Young S."/>
            <person name="Zeng Q."/>
            <person name="Gargeya S."/>
            <person name="Fitzgerald M."/>
            <person name="Haas B."/>
            <person name="Abouelleil A."/>
            <person name="Allen A.W."/>
            <person name="Alvarado L."/>
            <person name="Arachchi H.M."/>
            <person name="Berlin A.M."/>
            <person name="Chapman S.B."/>
            <person name="Gainer-Dewar J."/>
            <person name="Goldberg J."/>
            <person name="Griggs A."/>
            <person name="Gujja S."/>
            <person name="Hansen M."/>
            <person name="Howarth C."/>
            <person name="Imamovic A."/>
            <person name="Ireland A."/>
            <person name="Larimer J."/>
            <person name="McCowan C."/>
            <person name="Murphy C."/>
            <person name="Pearson M."/>
            <person name="Poon T.W."/>
            <person name="Priest M."/>
            <person name="Roberts A."/>
            <person name="Saif S."/>
            <person name="Shea T."/>
            <person name="Sisk P."/>
            <person name="Sykes S."/>
            <person name="Wortman J."/>
            <person name="Nusbaum C."/>
            <person name="Birren B."/>
        </authorList>
    </citation>
    <scope>NUCLEOTIDE SEQUENCE [LARGE SCALE GENOMIC DNA]</scope>
    <source>
        <strain evidence="13 14">3_1_6</strain>
    </source>
</reference>
<feature type="domain" description="Acylphosphatase-like" evidence="11">
    <location>
        <begin position="3"/>
        <end position="90"/>
    </location>
</feature>
<comment type="pathway">
    <text evidence="1">Protein modification; [NiFe] hydrogenase maturation.</text>
</comment>
<dbReference type="Pfam" id="PF17788">
    <property type="entry name" value="HypF_C"/>
    <property type="match status" value="1"/>
</dbReference>
<dbReference type="STRING" id="563192.HMPREF0179_02611"/>
<comment type="catalytic activity">
    <reaction evidence="7">
        <text>C-terminal L-cysteinyl-[HypE protein] + carbamoyl phosphate + ATP + H2O = C-terminal S-carboxamide-L-cysteinyl-[HypE protein] + AMP + phosphate + diphosphate + H(+)</text>
        <dbReference type="Rhea" id="RHEA:55636"/>
        <dbReference type="Rhea" id="RHEA-COMP:14247"/>
        <dbReference type="Rhea" id="RHEA-COMP:14392"/>
        <dbReference type="ChEBI" id="CHEBI:15377"/>
        <dbReference type="ChEBI" id="CHEBI:15378"/>
        <dbReference type="ChEBI" id="CHEBI:30616"/>
        <dbReference type="ChEBI" id="CHEBI:33019"/>
        <dbReference type="ChEBI" id="CHEBI:43474"/>
        <dbReference type="ChEBI" id="CHEBI:58228"/>
        <dbReference type="ChEBI" id="CHEBI:76913"/>
        <dbReference type="ChEBI" id="CHEBI:139126"/>
        <dbReference type="ChEBI" id="CHEBI:456215"/>
    </reaction>
</comment>
<feature type="active site" evidence="9">
    <location>
        <position position="18"/>
    </location>
</feature>
<dbReference type="Pfam" id="PF00708">
    <property type="entry name" value="Acylphosphatase"/>
    <property type="match status" value="1"/>
</dbReference>
<evidence type="ECO:0000256" key="8">
    <source>
        <dbReference type="PIRNR" id="PIRNR006256"/>
    </source>
</evidence>
<dbReference type="HOGENOM" id="CLU_009164_0_0_7"/>
<dbReference type="InterPro" id="IPR041440">
    <property type="entry name" value="HypF_C"/>
</dbReference>
<dbReference type="Gene3D" id="3.30.420.360">
    <property type="match status" value="1"/>
</dbReference>
<dbReference type="Gene3D" id="3.30.420.40">
    <property type="match status" value="1"/>
</dbReference>
<evidence type="ECO:0000256" key="9">
    <source>
        <dbReference type="PROSITE-ProRule" id="PRU00520"/>
    </source>
</evidence>
<dbReference type="InterPro" id="IPR017945">
    <property type="entry name" value="DHBP_synth_RibB-like_a/b_dom"/>
</dbReference>
<keyword evidence="14" id="KW-1185">Reference proteome</keyword>
<dbReference type="SUPFAM" id="SSF55821">
    <property type="entry name" value="YrdC/RibB"/>
    <property type="match status" value="1"/>
</dbReference>
<evidence type="ECO:0000256" key="3">
    <source>
        <dbReference type="ARBA" id="ARBA00022598"/>
    </source>
</evidence>
<dbReference type="GO" id="GO:0008270">
    <property type="term" value="F:zinc ion binding"/>
    <property type="evidence" value="ECO:0007669"/>
    <property type="project" value="UniProtKB-KW"/>
</dbReference>
<proteinExistence type="inferred from homology"/>
<dbReference type="GO" id="GO:0016874">
    <property type="term" value="F:ligase activity"/>
    <property type="evidence" value="ECO:0007669"/>
    <property type="project" value="UniProtKB-UniRule"/>
</dbReference>
<dbReference type="PROSITE" id="PS51163">
    <property type="entry name" value="YRDC"/>
    <property type="match status" value="1"/>
</dbReference>
<evidence type="ECO:0000256" key="10">
    <source>
        <dbReference type="SAM" id="MobiDB-lite"/>
    </source>
</evidence>
<dbReference type="GO" id="GO:0003725">
    <property type="term" value="F:double-stranded RNA binding"/>
    <property type="evidence" value="ECO:0007669"/>
    <property type="project" value="InterPro"/>
</dbReference>
<dbReference type="PROSITE" id="PS51160">
    <property type="entry name" value="ACYLPHOSPHATASE_3"/>
    <property type="match status" value="1"/>
</dbReference>
<feature type="compositionally biased region" description="Polar residues" evidence="10">
    <location>
        <begin position="392"/>
        <end position="421"/>
    </location>
</feature>
<dbReference type="InterPro" id="IPR017968">
    <property type="entry name" value="Acylphosphatase_CS"/>
</dbReference>
<evidence type="ECO:0000313" key="14">
    <source>
        <dbReference type="Proteomes" id="UP000006034"/>
    </source>
</evidence>
<dbReference type="Pfam" id="PF01300">
    <property type="entry name" value="Sua5_yciO_yrdC"/>
    <property type="match status" value="1"/>
</dbReference>
<evidence type="ECO:0000256" key="4">
    <source>
        <dbReference type="ARBA" id="ARBA00022723"/>
    </source>
</evidence>
<evidence type="ECO:0000313" key="13">
    <source>
        <dbReference type="EMBL" id="EFV43595.1"/>
    </source>
</evidence>
<keyword evidence="6" id="KW-0862">Zinc</keyword>
<evidence type="ECO:0000259" key="11">
    <source>
        <dbReference type="PROSITE" id="PS51160"/>
    </source>
</evidence>
<dbReference type="PROSITE" id="PS00150">
    <property type="entry name" value="ACYLPHOSPHATASE_1"/>
    <property type="match status" value="1"/>
</dbReference>